<keyword evidence="1" id="KW-0547">Nucleotide-binding</keyword>
<name>A0AAN1EJT3_RHIET</name>
<accession>A0AAN1EJT3</accession>
<dbReference type="PANTHER" id="PTHR37816:SF3">
    <property type="entry name" value="MODULATES DNA TOPOLOGY"/>
    <property type="match status" value="1"/>
</dbReference>
<dbReference type="SUPFAM" id="SSF52540">
    <property type="entry name" value="P-loop containing nucleoside triphosphate hydrolases"/>
    <property type="match status" value="1"/>
</dbReference>
<dbReference type="InterPro" id="IPR027417">
    <property type="entry name" value="P-loop_NTPase"/>
</dbReference>
<evidence type="ECO:0000313" key="1">
    <source>
        <dbReference type="EMBL" id="ARQ10062.1"/>
    </source>
</evidence>
<reference evidence="1 2" key="1">
    <citation type="submission" date="2017-04" db="EMBL/GenBank/DDBJ databases">
        <title>Complete genome sequences of Rhizobium genomic linages associated to common bean (phaseolus vulgaris).</title>
        <authorList>
            <person name="Santamaria R.I."/>
            <person name="Bustos P."/>
            <person name="Perez-Carrascal O."/>
            <person name="Martinez-Flores I."/>
            <person name="Juarez S."/>
            <person name="Lozano L."/>
            <person name="Miranda F."/>
            <person name="Vinuesa P."/>
            <person name="Martinez-Romero E."/>
            <person name="Cevallos M.A."/>
            <person name="Romero D."/>
            <person name="Davila G."/>
            <person name="Gonzalez V."/>
        </authorList>
    </citation>
    <scope>NUCLEOTIDE SEQUENCE [LARGE SCALE GENOMIC DNA]</scope>
    <source>
        <strain evidence="1 2">NXC12</strain>
    </source>
</reference>
<evidence type="ECO:0000313" key="2">
    <source>
        <dbReference type="Proteomes" id="UP000194159"/>
    </source>
</evidence>
<proteinExistence type="predicted"/>
<dbReference type="EMBL" id="CP020906">
    <property type="protein sequence ID" value="ARQ10062.1"/>
    <property type="molecule type" value="Genomic_DNA"/>
</dbReference>
<dbReference type="PANTHER" id="PTHR37816">
    <property type="entry name" value="YALI0E33011P"/>
    <property type="match status" value="1"/>
</dbReference>
<sequence length="198" mass="23002">MMDHRAELPSHQQITDLKQAAAHIQRASRIIVVGCSGGGKSTLSQKIARQFGLCYISLDRDVFWLPGWVARDRVEQRNIIARRILEERWIMDGTNPSSLDIRLPRTDFVIWVRMPRLLCIWGAISRWAKWIGRTRPEMARGCIEKVDLEFLRYIWTFEEKFAPRLAAGIAEHGSDVPVLQLKSRRQMRELLDLLDRPA</sequence>
<gene>
    <name evidence="1" type="ORF">NXC12_CH02036</name>
</gene>
<dbReference type="AlphaFoldDB" id="A0AAN1EJT3"/>
<keyword evidence="1" id="KW-0067">ATP-binding</keyword>
<dbReference type="RefSeq" id="WP_086082082.1">
    <property type="nucleotide sequence ID" value="NZ_CP020906.1"/>
</dbReference>
<protein>
    <submittedName>
        <fullName evidence="1">ATP-binding domain-containing protein</fullName>
    </submittedName>
</protein>
<dbReference type="InterPro" id="IPR052922">
    <property type="entry name" value="Cytidylate_Kinase-2"/>
</dbReference>
<dbReference type="Proteomes" id="UP000194159">
    <property type="component" value="Chromosome"/>
</dbReference>
<dbReference type="Gene3D" id="3.40.50.300">
    <property type="entry name" value="P-loop containing nucleotide triphosphate hydrolases"/>
    <property type="match status" value="1"/>
</dbReference>
<organism evidence="1 2">
    <name type="scientific">Rhizobium etli</name>
    <dbReference type="NCBI Taxonomy" id="29449"/>
    <lineage>
        <taxon>Bacteria</taxon>
        <taxon>Pseudomonadati</taxon>
        <taxon>Pseudomonadota</taxon>
        <taxon>Alphaproteobacteria</taxon>
        <taxon>Hyphomicrobiales</taxon>
        <taxon>Rhizobiaceae</taxon>
        <taxon>Rhizobium/Agrobacterium group</taxon>
        <taxon>Rhizobium</taxon>
    </lineage>
</organism>
<dbReference type="GO" id="GO:0005524">
    <property type="term" value="F:ATP binding"/>
    <property type="evidence" value="ECO:0007669"/>
    <property type="project" value="UniProtKB-KW"/>
</dbReference>